<dbReference type="EMBL" id="FWDM01000002">
    <property type="protein sequence ID" value="SLM09792.1"/>
    <property type="molecule type" value="Genomic_DNA"/>
</dbReference>
<keyword evidence="3 6" id="KW-0812">Transmembrane</keyword>
<dbReference type="InterPro" id="IPR007383">
    <property type="entry name" value="DUF445"/>
</dbReference>
<dbReference type="Pfam" id="PF04286">
    <property type="entry name" value="DUF445"/>
    <property type="match status" value="2"/>
</dbReference>
<evidence type="ECO:0000256" key="5">
    <source>
        <dbReference type="ARBA" id="ARBA00023136"/>
    </source>
</evidence>
<keyword evidence="5 6" id="KW-0472">Membrane</keyword>
<accession>A0A3P3XFD3</accession>
<protein>
    <recommendedName>
        <fullName evidence="8">DUF445 family protein</fullName>
    </recommendedName>
</protein>
<dbReference type="PANTHER" id="PTHR35791:SF1">
    <property type="entry name" value="UPF0754 MEMBRANE PROTEIN YHEB"/>
    <property type="match status" value="1"/>
</dbReference>
<dbReference type="GO" id="GO:0012505">
    <property type="term" value="C:endomembrane system"/>
    <property type="evidence" value="ECO:0007669"/>
    <property type="project" value="UniProtKB-SubCell"/>
</dbReference>
<evidence type="ECO:0000256" key="1">
    <source>
        <dbReference type="ARBA" id="ARBA00004308"/>
    </source>
</evidence>
<dbReference type="PANTHER" id="PTHR35791">
    <property type="entry name" value="UPF0754 MEMBRANE PROTEIN YHEB"/>
    <property type="match status" value="1"/>
</dbReference>
<keyword evidence="4 6" id="KW-1133">Transmembrane helix</keyword>
<reference evidence="7" key="1">
    <citation type="submission" date="2017-02" db="EMBL/GenBank/DDBJ databases">
        <authorList>
            <person name="Regsiter A."/>
            <person name="William W."/>
        </authorList>
    </citation>
    <scope>NUCLEOTIDE SEQUENCE</scope>
    <source>
        <strain evidence="7">Bib</strain>
    </source>
</reference>
<dbReference type="AlphaFoldDB" id="A0A3P3XFD3"/>
<sequence length="529" mass="58416">MDFIRSWIIPPLIGAIIGYFTNWLAIKMLFRPYKEIRIGGIKVPFTPGILPRERERLAESLGDTVAQELLTPKVITDRIHSPQIQKTAAKAVSIAIKGFLDQDAERLFLMRHSEQISSEDAEAALEDSAAGSSLAHQIIESLRRLVASADIQTAIQHIFAEFITRLGRLKFQSLVSKQQFVAGIMKAAGSIGSQSVDSDIVHVQSTDSENESGYSRLRPILAALLQLPPDATIRVATDSLVPPAYALFLPELKQFLRSKEFRSRLEVEGRSFVKRALDRLGPVQRLFVSLAGYETRISQSMPETIEDLIKTIELLLDDPEVPERLAEAACATIVSRRAKTGPASTAASMQRENIASAIGQSLKESSDELKLRAERVYDDIADLSLEELAGGRMNAEDISGFVLSAFVRAIDSEKEISSSTIGTLFIDVLKESAKGKTIAEFFGIQEQDIEQISYTLANALLQLIETRMPLLVEAMDIRGMVAERIDSLDMKEVERIVLQVVSHELAWITWLGGILGAMIGFIQSLIALL</sequence>
<name>A0A3P3XFD3_9SPIR</name>
<evidence type="ECO:0000256" key="4">
    <source>
        <dbReference type="ARBA" id="ARBA00022989"/>
    </source>
</evidence>
<feature type="transmembrane region" description="Helical" evidence="6">
    <location>
        <begin position="6"/>
        <end position="26"/>
    </location>
</feature>
<proteinExistence type="inferred from homology"/>
<feature type="transmembrane region" description="Helical" evidence="6">
    <location>
        <begin position="505"/>
        <end position="526"/>
    </location>
</feature>
<comment type="similarity">
    <text evidence="2">Belongs to the UPF0754 family.</text>
</comment>
<evidence type="ECO:0000256" key="6">
    <source>
        <dbReference type="SAM" id="Phobius"/>
    </source>
</evidence>
<evidence type="ECO:0000313" key="7">
    <source>
        <dbReference type="EMBL" id="SLM09792.1"/>
    </source>
</evidence>
<evidence type="ECO:0008006" key="8">
    <source>
        <dbReference type="Google" id="ProtNLM"/>
    </source>
</evidence>
<evidence type="ECO:0000256" key="2">
    <source>
        <dbReference type="ARBA" id="ARBA00008053"/>
    </source>
</evidence>
<comment type="subcellular location">
    <subcellularLocation>
        <location evidence="1">Endomembrane system</location>
    </subcellularLocation>
</comment>
<organism evidence="7">
    <name type="scientific">uncultured spirochete</name>
    <dbReference type="NCBI Taxonomy" id="156406"/>
    <lineage>
        <taxon>Bacteria</taxon>
        <taxon>Pseudomonadati</taxon>
        <taxon>Spirochaetota</taxon>
        <taxon>Spirochaetia</taxon>
        <taxon>Spirochaetales</taxon>
        <taxon>environmental samples</taxon>
    </lineage>
</organism>
<gene>
    <name evidence="7" type="ORF">SPIROBIBN47_100022</name>
</gene>
<evidence type="ECO:0000256" key="3">
    <source>
        <dbReference type="ARBA" id="ARBA00022692"/>
    </source>
</evidence>